<reference evidence="1 2" key="1">
    <citation type="journal article" date="2016" name="PLoS ONE">
        <title>Sequence Assembly of Yarrowia lipolytica Strain W29/CLIB89 Shows Transposable Element Diversity.</title>
        <authorList>
            <person name="Magnan C."/>
            <person name="Yu J."/>
            <person name="Chang I."/>
            <person name="Jahn E."/>
            <person name="Kanomata Y."/>
            <person name="Wu J."/>
            <person name="Zeller M."/>
            <person name="Oakes M."/>
            <person name="Baldi P."/>
            <person name="Sandmeyer S."/>
        </authorList>
    </citation>
    <scope>NUCLEOTIDE SEQUENCE [LARGE SCALE GENOMIC DNA]</scope>
    <source>
        <strain evidence="2">CLIB89(W29)</strain>
    </source>
</reference>
<accession>A0A1D8NN52</accession>
<proteinExistence type="predicted"/>
<gene>
    <name evidence="1" type="ORF">YALI1_F16839g</name>
</gene>
<dbReference type="GeneID" id="94583957"/>
<name>A0A1D8NN52_YARLL</name>
<evidence type="ECO:0000313" key="1">
    <source>
        <dbReference type="EMBL" id="AOW07080.1"/>
    </source>
</evidence>
<organism evidence="1 2">
    <name type="scientific">Yarrowia lipolytica</name>
    <name type="common">Candida lipolytica</name>
    <dbReference type="NCBI Taxonomy" id="4952"/>
    <lineage>
        <taxon>Eukaryota</taxon>
        <taxon>Fungi</taxon>
        <taxon>Dikarya</taxon>
        <taxon>Ascomycota</taxon>
        <taxon>Saccharomycotina</taxon>
        <taxon>Dipodascomycetes</taxon>
        <taxon>Dipodascales</taxon>
        <taxon>Dipodascales incertae sedis</taxon>
        <taxon>Yarrowia</taxon>
    </lineage>
</organism>
<sequence>MELIRPLKSHHPLPSVYHINDIYLINDDNLTNNVNLTNDVNLTNECHITLAINSRSIEPINGPLTREILAKEGKEPAEVLFLLFDLYRRL</sequence>
<evidence type="ECO:0000313" key="2">
    <source>
        <dbReference type="Proteomes" id="UP000182444"/>
    </source>
</evidence>
<dbReference type="RefSeq" id="XP_068139474.1">
    <property type="nucleotide sequence ID" value="XM_068283373.1"/>
</dbReference>
<dbReference type="AlphaFoldDB" id="A0A1D8NN52"/>
<dbReference type="VEuPathDB" id="FungiDB:YALI1_F16839g"/>
<protein>
    <submittedName>
        <fullName evidence="1">Uncharacterized protein</fullName>
    </submittedName>
</protein>
<dbReference type="Proteomes" id="UP000182444">
    <property type="component" value="Chromosome 1F"/>
</dbReference>
<dbReference type="EMBL" id="CP017558">
    <property type="protein sequence ID" value="AOW07080.1"/>
    <property type="molecule type" value="Genomic_DNA"/>
</dbReference>